<dbReference type="AlphaFoldDB" id="A0AAV8Z8Q0"/>
<keyword evidence="2" id="KW-1185">Reference proteome</keyword>
<sequence length="85" mass="9611">MDRHSLADRGIALPALQNFLKYMSTTDLSGYVSSKKQTVLFYLFSDGVATNVHGLKKGVLGKVDIRQQLDSAYRENIRRHNENPD</sequence>
<proteinExistence type="predicted"/>
<dbReference type="Proteomes" id="UP001162162">
    <property type="component" value="Unassembled WGS sequence"/>
</dbReference>
<evidence type="ECO:0000313" key="2">
    <source>
        <dbReference type="Proteomes" id="UP001162162"/>
    </source>
</evidence>
<gene>
    <name evidence="1" type="ORF">NQ318_009404</name>
</gene>
<evidence type="ECO:0000313" key="1">
    <source>
        <dbReference type="EMBL" id="KAJ8959971.1"/>
    </source>
</evidence>
<name>A0AAV8Z8Q0_9CUCU</name>
<reference evidence="1" key="1">
    <citation type="journal article" date="2023" name="Insect Mol. Biol.">
        <title>Genome sequencing provides insights into the evolution of gene families encoding plant cell wall-degrading enzymes in longhorned beetles.</title>
        <authorList>
            <person name="Shin N.R."/>
            <person name="Okamura Y."/>
            <person name="Kirsch R."/>
            <person name="Pauchet Y."/>
        </authorList>
    </citation>
    <scope>NUCLEOTIDE SEQUENCE</scope>
    <source>
        <strain evidence="1">AMC_N1</strain>
    </source>
</reference>
<protein>
    <submittedName>
        <fullName evidence="1">Uncharacterized protein</fullName>
    </submittedName>
</protein>
<dbReference type="EMBL" id="JAPWTK010000010">
    <property type="protein sequence ID" value="KAJ8959971.1"/>
    <property type="molecule type" value="Genomic_DNA"/>
</dbReference>
<accession>A0AAV8Z8Q0</accession>
<organism evidence="1 2">
    <name type="scientific">Aromia moschata</name>
    <dbReference type="NCBI Taxonomy" id="1265417"/>
    <lineage>
        <taxon>Eukaryota</taxon>
        <taxon>Metazoa</taxon>
        <taxon>Ecdysozoa</taxon>
        <taxon>Arthropoda</taxon>
        <taxon>Hexapoda</taxon>
        <taxon>Insecta</taxon>
        <taxon>Pterygota</taxon>
        <taxon>Neoptera</taxon>
        <taxon>Endopterygota</taxon>
        <taxon>Coleoptera</taxon>
        <taxon>Polyphaga</taxon>
        <taxon>Cucujiformia</taxon>
        <taxon>Chrysomeloidea</taxon>
        <taxon>Cerambycidae</taxon>
        <taxon>Cerambycinae</taxon>
        <taxon>Callichromatini</taxon>
        <taxon>Aromia</taxon>
    </lineage>
</organism>
<comment type="caution">
    <text evidence="1">The sequence shown here is derived from an EMBL/GenBank/DDBJ whole genome shotgun (WGS) entry which is preliminary data.</text>
</comment>